<dbReference type="Proteomes" id="UP000639643">
    <property type="component" value="Unassembled WGS sequence"/>
</dbReference>
<accession>A0A8H6MJN9</accession>
<keyword evidence="2" id="KW-1185">Reference proteome</keyword>
<dbReference type="EMBL" id="WIGM01001635">
    <property type="protein sequence ID" value="KAF6792621.1"/>
    <property type="molecule type" value="Genomic_DNA"/>
</dbReference>
<sequence>MDAARLVSSFNIVEELAFKERRDKGVKKVDSGKVDISLFYYMQSTPLANHDAVTPASLPSSNRPVCTYQGACIRVDPNGELDVTSANESGFSWAMGGHVDLEKLEELDVDLTGRHQDLRRLEQLDVGWEGRYLNLHRIMGRCLARKPPDPGDSCEGQVRHQLVDFKQVLDAYASALRQAERRDNPTPDIRSLLRHRDATQHTSANNSFYRLLHRKP</sequence>
<organism evidence="1 2">
    <name type="scientific">Colletotrichum musicola</name>
    <dbReference type="NCBI Taxonomy" id="2175873"/>
    <lineage>
        <taxon>Eukaryota</taxon>
        <taxon>Fungi</taxon>
        <taxon>Dikarya</taxon>
        <taxon>Ascomycota</taxon>
        <taxon>Pezizomycotina</taxon>
        <taxon>Sordariomycetes</taxon>
        <taxon>Hypocreomycetidae</taxon>
        <taxon>Glomerellales</taxon>
        <taxon>Glomerellaceae</taxon>
        <taxon>Colletotrichum</taxon>
        <taxon>Colletotrichum orchidearum species complex</taxon>
    </lineage>
</organism>
<evidence type="ECO:0000313" key="2">
    <source>
        <dbReference type="Proteomes" id="UP000639643"/>
    </source>
</evidence>
<comment type="caution">
    <text evidence="1">The sequence shown here is derived from an EMBL/GenBank/DDBJ whole genome shotgun (WGS) entry which is preliminary data.</text>
</comment>
<name>A0A8H6MJN9_9PEZI</name>
<gene>
    <name evidence="1" type="ORF">CMUS01_16151</name>
</gene>
<reference evidence="1" key="1">
    <citation type="journal article" date="2020" name="Phytopathology">
        <title>Genome Sequence Resources of Colletotrichum truncatum, C. plurivorum, C. musicola, and C. sojae: Four Species Pathogenic to Soybean (Glycine max).</title>
        <authorList>
            <person name="Rogerio F."/>
            <person name="Boufleur T.R."/>
            <person name="Ciampi-Guillardi M."/>
            <person name="Sukno S.A."/>
            <person name="Thon M.R."/>
            <person name="Massola Junior N.S."/>
            <person name="Baroncelli R."/>
        </authorList>
    </citation>
    <scope>NUCLEOTIDE SEQUENCE</scope>
    <source>
        <strain evidence="1">LFN0074</strain>
    </source>
</reference>
<evidence type="ECO:0000313" key="1">
    <source>
        <dbReference type="EMBL" id="KAF6792621.1"/>
    </source>
</evidence>
<dbReference type="AlphaFoldDB" id="A0A8H6MJN9"/>
<proteinExistence type="predicted"/>
<protein>
    <submittedName>
        <fullName evidence="1">Uncharacterized protein</fullName>
    </submittedName>
</protein>